<dbReference type="InterPro" id="IPR023631">
    <property type="entry name" value="Amidase_dom"/>
</dbReference>
<feature type="domain" description="Amidase" evidence="2">
    <location>
        <begin position="34"/>
        <end position="464"/>
    </location>
</feature>
<organism evidence="3 4">
    <name type="scientific">Oceanobacillus polygoni</name>
    <dbReference type="NCBI Taxonomy" id="1235259"/>
    <lineage>
        <taxon>Bacteria</taxon>
        <taxon>Bacillati</taxon>
        <taxon>Bacillota</taxon>
        <taxon>Bacilli</taxon>
        <taxon>Bacillales</taxon>
        <taxon>Bacillaceae</taxon>
        <taxon>Oceanobacillus</taxon>
    </lineage>
</organism>
<dbReference type="GO" id="GO:0003824">
    <property type="term" value="F:catalytic activity"/>
    <property type="evidence" value="ECO:0007669"/>
    <property type="project" value="InterPro"/>
</dbReference>
<dbReference type="OrthoDB" id="9811471at2"/>
<dbReference type="SUPFAM" id="SSF75304">
    <property type="entry name" value="Amidase signature (AS) enzymes"/>
    <property type="match status" value="1"/>
</dbReference>
<dbReference type="Gene3D" id="3.90.1300.10">
    <property type="entry name" value="Amidase signature (AS) domain"/>
    <property type="match status" value="1"/>
</dbReference>
<dbReference type="InterPro" id="IPR000120">
    <property type="entry name" value="Amidase"/>
</dbReference>
<evidence type="ECO:0000313" key="3">
    <source>
        <dbReference type="EMBL" id="MBP2077125.1"/>
    </source>
</evidence>
<evidence type="ECO:0000313" key="4">
    <source>
        <dbReference type="Proteomes" id="UP001138793"/>
    </source>
</evidence>
<sequence length="496" mass="54226">MEKVMNWDEWADLDAIGLAELVKNGQISSQEVAKQVTVAIKALNPEINAVIEIFDDAVHDPMKDGTNPDGVFAGVPFLMKDLGPTVKGRLQEMGSLFMQGNRSKADSFLTEQIRKAGLNIIGRTTTPEFGLCSSAENPAVYVTRNPWNLDYTTCGSSAGTAAAVAAGIIPISHATDGGGSIRIPAGVNGNIGLKPSRGVFSVAPYGSDLMGAVSAQGCITRTIRDTAAFVDSCRGGAPGEFMPYWMPTEPYAELIRRDPDKLRIAVSHEWGDYRATPEIVAELERSARFLEKLGHHVEWVIPDIDFQTAYGAQTSCYIMNFSQVIADLLEQKGLERPPVDLIESMCTKVWEEGRIASYTDRAKMQAAFNRTSRKLGTFFEDWDIILTPTMALPTPKIGTKEYLTTSDNPSVHDWFENLWSIFAYTSIANLCGLPGISLPMAELKNGLPLGIHALARQGNDGLLLQLGAQIERALDGKWNHGRRPDVHVTSIKLNVR</sequence>
<dbReference type="AlphaFoldDB" id="A0A9X1CEJ6"/>
<reference evidence="3" key="1">
    <citation type="submission" date="2021-03" db="EMBL/GenBank/DDBJ databases">
        <title>Genomic Encyclopedia of Type Strains, Phase IV (KMG-IV): sequencing the most valuable type-strain genomes for metagenomic binning, comparative biology and taxonomic classification.</title>
        <authorList>
            <person name="Goeker M."/>
        </authorList>
    </citation>
    <scope>NUCLEOTIDE SEQUENCE</scope>
    <source>
        <strain evidence="3">DSM 107338</strain>
    </source>
</reference>
<comment type="caution">
    <text evidence="3">The sequence shown here is derived from an EMBL/GenBank/DDBJ whole genome shotgun (WGS) entry which is preliminary data.</text>
</comment>
<dbReference type="InterPro" id="IPR036928">
    <property type="entry name" value="AS_sf"/>
</dbReference>
<gene>
    <name evidence="3" type="ORF">J2Z64_001356</name>
</gene>
<dbReference type="PANTHER" id="PTHR11895">
    <property type="entry name" value="TRANSAMIDASE"/>
    <property type="match status" value="1"/>
</dbReference>
<name>A0A9X1CEJ6_9BACI</name>
<dbReference type="Proteomes" id="UP001138793">
    <property type="component" value="Unassembled WGS sequence"/>
</dbReference>
<accession>A0A9X1CEJ6</accession>
<protein>
    <submittedName>
        <fullName evidence="3">Asp-tRNA(Asn)/Glu-tRNA(Gln) amidotransferase A subunit family amidase</fullName>
    </submittedName>
</protein>
<evidence type="ECO:0000259" key="2">
    <source>
        <dbReference type="Pfam" id="PF01425"/>
    </source>
</evidence>
<dbReference type="RefSeq" id="WP_149473652.1">
    <property type="nucleotide sequence ID" value="NZ_JAGGMB010000003.1"/>
</dbReference>
<dbReference type="PANTHER" id="PTHR11895:SF7">
    <property type="entry name" value="GLUTAMYL-TRNA(GLN) AMIDOTRANSFERASE SUBUNIT A, MITOCHONDRIAL"/>
    <property type="match status" value="1"/>
</dbReference>
<evidence type="ECO:0000256" key="1">
    <source>
        <dbReference type="ARBA" id="ARBA00009199"/>
    </source>
</evidence>
<dbReference type="EMBL" id="JAGGMB010000003">
    <property type="protein sequence ID" value="MBP2077125.1"/>
    <property type="molecule type" value="Genomic_DNA"/>
</dbReference>
<dbReference type="Pfam" id="PF01425">
    <property type="entry name" value="Amidase"/>
    <property type="match status" value="1"/>
</dbReference>
<comment type="similarity">
    <text evidence="1">Belongs to the amidase family.</text>
</comment>
<proteinExistence type="inferred from homology"/>
<keyword evidence="4" id="KW-1185">Reference proteome</keyword>